<dbReference type="InterPro" id="IPR051622">
    <property type="entry name" value="R-tyr_protein_phosphatases"/>
</dbReference>
<feature type="domain" description="EGF-like" evidence="9">
    <location>
        <begin position="64"/>
        <end position="101"/>
    </location>
</feature>
<evidence type="ECO:0000313" key="11">
    <source>
        <dbReference type="EMBL" id="TSO98514.1"/>
    </source>
</evidence>
<keyword evidence="2" id="KW-0732">Signal</keyword>
<dbReference type="Gene3D" id="2.20.28.230">
    <property type="match status" value="1"/>
</dbReference>
<feature type="compositionally biased region" description="Polar residues" evidence="8">
    <location>
        <begin position="1377"/>
        <end position="1392"/>
    </location>
</feature>
<evidence type="ECO:0000259" key="9">
    <source>
        <dbReference type="PROSITE" id="PS50026"/>
    </source>
</evidence>
<dbReference type="PANTHER" id="PTHR24051:SF5">
    <property type="entry name" value="SUSHI DOMAIN-CONTAINING PROTEIN 1"/>
    <property type="match status" value="1"/>
</dbReference>
<feature type="domain" description="Sushi" evidence="10">
    <location>
        <begin position="329"/>
        <end position="388"/>
    </location>
</feature>
<dbReference type="InterPro" id="IPR018097">
    <property type="entry name" value="EGF_Ca-bd_CS"/>
</dbReference>
<feature type="domain" description="Sushi" evidence="10">
    <location>
        <begin position="269"/>
        <end position="328"/>
    </location>
</feature>
<feature type="domain" description="Sushi" evidence="10">
    <location>
        <begin position="158"/>
        <end position="208"/>
    </location>
</feature>
<dbReference type="CDD" id="cd00033">
    <property type="entry name" value="CCP"/>
    <property type="match status" value="8"/>
</dbReference>
<evidence type="ECO:0000256" key="4">
    <source>
        <dbReference type="ARBA" id="ARBA00023157"/>
    </source>
</evidence>
<proteinExistence type="predicted"/>
<keyword evidence="7" id="KW-0768">Sushi</keyword>
<dbReference type="Pfam" id="PF07645">
    <property type="entry name" value="EGF_CA"/>
    <property type="match status" value="2"/>
</dbReference>
<dbReference type="InterPro" id="IPR001881">
    <property type="entry name" value="EGF-like_Ca-bd_dom"/>
</dbReference>
<dbReference type="SMART" id="SM00032">
    <property type="entry name" value="CCP"/>
    <property type="match status" value="8"/>
</dbReference>
<feature type="domain" description="Sushi" evidence="10">
    <location>
        <begin position="569"/>
        <end position="628"/>
    </location>
</feature>
<comment type="caution">
    <text evidence="6">Lacks conserved residue(s) required for the propagation of feature annotation.</text>
</comment>
<dbReference type="SMART" id="SM00179">
    <property type="entry name" value="EGF_CA"/>
    <property type="match status" value="2"/>
</dbReference>
<sequence>MYGFVGNGRTYCQDKDECQLGQICGDHSRCHNTYGSYFCTCVSGYSPTNNLSVFIPNDGTYCYDVDECTVNGVCGEGGVCSNTDGDFHCTCGPGYTVQQGSEPFQPHTHTAFCQMMLWNGVSKVGSEARYKCVDGFYNGGNEDVCVCMSIGTWSLPHVLCQVLWNGSSTVGSKAVYECEAGYRNLGTGSVSVCDSHGRWSDTHITCTEIRCSDPPVLPHAGRLWDGSVRVNSSVLYYCKEGFFTALGENKSVCTLNGSWSRATLLCQEIRCPDPPLLPHADRLWDGSVYVNSSVLYYCKAGFYAALGENKSVCTLNGSWSRATLLCREIRCSDPPILPHTSRLWDDSLRVNSSVLYYCNEGFYAAMGENTSVCTENGSWSRATLLCREIRCSDPPILPHTSRLWDDSLRVNSSVLYYCNEGFYAAMGENKSVCTENGSWSRATLLCREIRCSDPPILPHTSRLWDDSLRVNSSVLYYCNEGFYAAMGENKSVCTENGSWSRATLLCREIDCGIPPSFPHAVMLWNGVSKVGAEVRYECVDGFYNSGHQDVCVCTVKGTWSLPHVLCQEVNCSEPRPLPHTLLVWNGSSALGAIARYECEAGYRSVEAVSVSVCGSDSHWSAVQLHCEVSCGPIPMLHNAEILWANDSIAVHRCVKGYYRHTGSDTSVVFMGVRDFDLSFSDQRRKVFSSSALHPAVCLNLQPITNYTITVTALETGDTATVTANTSIPAPPTPEVGYTEVDSHRPTLRLRRATSSLDPICVYQVIVLPVAGVLVFDCGSPLPCGGEYVAGQLQLCELGVEVNFTLGNREQYGSFYNAPLEKGRDYYIILRTVCTWGTCMATHFSRSYPLLTESFGTQFKLEYSGSVLDYLKAELHPVECVERFTVCRGELGEDMVPSSNPASPRSFGSQKALSLLNRGQRAVEQDEWAETFTEVDVHSVYISEQDLFLPEDVLISDNQLKSHLPSLTTLLKRLQAYPVADLLDLQQTGSLLIGEFSPYSAVNYDAVACCSATQWDIEEFGKETVWDTEDLMLPDFIETDLPRIKELPSCHLSKLREALNLTPEGEDEHRCVLDTLRKVIKTLSEWETFSAPETDISDSTPERTVSPVSFRSCVELEMDLILSPPRPDWKINAELSLSTIQLSSETLSPPNRLRLLSDRDREVLEKDVWVAEKYPQCLFAEPETPAPSAKRHPLPELLSSLQTETECDDTDRSRPTSLHTLMTPDPNLEQILTVETHTAKNMHQPEVDVPEQFTPLSHSQIDELLFSPNLEYRAEEAAVPASINRSKTVSVILHAVDPQKQNTDNKDCAVSTSSPAPLHSSTRNTQTSDVSDNIDKHSSPVSSPVSQTNKSDPSVSETQENLPTLIHNNTNDQDDLWTESTPHNRTVSYSNKATPLRQLYSPKPGHTNHLLSQNTTGKEDSNTPKQSSVPQNSGLTQTPSRAAHHGKNKTLGLSPMSKKSSRLQEYLDPVSSFMMLRGVLKPTEDQRPGASPPSSSAFSRMSTLKLTHGSDRTVPQQSPDSRPPAPEASFYKTIHVPLTDTETSAYRELHALACPVLYWRLDSKRNPDFSSLTPEHTQFCLKQQGELLSTGQGGECEYNNAALLHILVTSKDLLLRCGLNIATSKRTL</sequence>
<comment type="caution">
    <text evidence="11">The sequence shown here is derived from an EMBL/GenBank/DDBJ whole genome shotgun (WGS) entry which is preliminary data.</text>
</comment>
<organism evidence="11 12">
    <name type="scientific">Bagarius yarrelli</name>
    <name type="common">Goonch</name>
    <name type="synonym">Bagrus yarrelli</name>
    <dbReference type="NCBI Taxonomy" id="175774"/>
    <lineage>
        <taxon>Eukaryota</taxon>
        <taxon>Metazoa</taxon>
        <taxon>Chordata</taxon>
        <taxon>Craniata</taxon>
        <taxon>Vertebrata</taxon>
        <taxon>Euteleostomi</taxon>
        <taxon>Actinopterygii</taxon>
        <taxon>Neopterygii</taxon>
        <taxon>Teleostei</taxon>
        <taxon>Ostariophysi</taxon>
        <taxon>Siluriformes</taxon>
        <taxon>Sisoridae</taxon>
        <taxon>Sisorinae</taxon>
        <taxon>Bagarius</taxon>
    </lineage>
</organism>
<evidence type="ECO:0000256" key="2">
    <source>
        <dbReference type="ARBA" id="ARBA00022729"/>
    </source>
</evidence>
<dbReference type="GO" id="GO:0005509">
    <property type="term" value="F:calcium ion binding"/>
    <property type="evidence" value="ECO:0007669"/>
    <property type="project" value="InterPro"/>
</dbReference>
<dbReference type="PROSITE" id="PS50026">
    <property type="entry name" value="EGF_3"/>
    <property type="match status" value="2"/>
</dbReference>
<dbReference type="InterPro" id="IPR035976">
    <property type="entry name" value="Sushi/SCR/CCP_sf"/>
</dbReference>
<evidence type="ECO:0000256" key="3">
    <source>
        <dbReference type="ARBA" id="ARBA00022737"/>
    </source>
</evidence>
<keyword evidence="12" id="KW-1185">Reference proteome</keyword>
<reference evidence="11 12" key="1">
    <citation type="journal article" date="2019" name="Genome Biol. Evol.">
        <title>Whole-Genome Sequencing of the Giant Devil Catfish, Bagarius yarrelli.</title>
        <authorList>
            <person name="Jiang W."/>
            <person name="Lv Y."/>
            <person name="Cheng L."/>
            <person name="Yang K."/>
            <person name="Chao B."/>
            <person name="Wang X."/>
            <person name="Li Y."/>
            <person name="Pan X."/>
            <person name="You X."/>
            <person name="Zhang Y."/>
            <person name="Yang J."/>
            <person name="Li J."/>
            <person name="Zhang X."/>
            <person name="Liu S."/>
            <person name="Sun C."/>
            <person name="Yang J."/>
            <person name="Shi Q."/>
        </authorList>
    </citation>
    <scope>NUCLEOTIDE SEQUENCE [LARGE SCALE GENOMIC DNA]</scope>
    <source>
        <strain evidence="11">JWS20170419001</strain>
        <tissue evidence="11">Muscle</tissue>
    </source>
</reference>
<feature type="compositionally biased region" description="Polar residues" evidence="8">
    <location>
        <begin position="1422"/>
        <end position="1439"/>
    </location>
</feature>
<gene>
    <name evidence="11" type="ORF">Baya_10596</name>
</gene>
<dbReference type="InterPro" id="IPR049883">
    <property type="entry name" value="NOTCH1_EGF-like"/>
</dbReference>
<dbReference type="CDD" id="cd00054">
    <property type="entry name" value="EGF_CA"/>
    <property type="match status" value="2"/>
</dbReference>
<feature type="domain" description="EGF-like" evidence="9">
    <location>
        <begin position="14"/>
        <end position="51"/>
    </location>
</feature>
<feature type="domain" description="Sushi" evidence="10">
    <location>
        <begin position="509"/>
        <end position="568"/>
    </location>
</feature>
<dbReference type="InterPro" id="IPR000152">
    <property type="entry name" value="EGF-type_Asp/Asn_hydroxyl_site"/>
</dbReference>
<dbReference type="SUPFAM" id="SSF57196">
    <property type="entry name" value="EGF/Laminin"/>
    <property type="match status" value="2"/>
</dbReference>
<evidence type="ECO:0000256" key="1">
    <source>
        <dbReference type="ARBA" id="ARBA00022536"/>
    </source>
</evidence>
<dbReference type="PANTHER" id="PTHR24051">
    <property type="entry name" value="SUSHI DOMAIN-CONTAINING PROTEIN 1"/>
    <property type="match status" value="1"/>
</dbReference>
<protein>
    <submittedName>
        <fullName evidence="11">Sushi domain-containing protein 1</fullName>
    </submittedName>
</protein>
<evidence type="ECO:0000256" key="8">
    <source>
        <dbReference type="SAM" id="MobiDB-lite"/>
    </source>
</evidence>
<dbReference type="Gene3D" id="2.10.25.10">
    <property type="entry name" value="Laminin"/>
    <property type="match status" value="2"/>
</dbReference>
<evidence type="ECO:0000256" key="6">
    <source>
        <dbReference type="PROSITE-ProRule" id="PRU00076"/>
    </source>
</evidence>
<dbReference type="GO" id="GO:0016887">
    <property type="term" value="F:ATP hydrolysis activity"/>
    <property type="evidence" value="ECO:0007669"/>
    <property type="project" value="InterPro"/>
</dbReference>
<dbReference type="InterPro" id="IPR000436">
    <property type="entry name" value="Sushi_SCR_CCP_dom"/>
</dbReference>
<feature type="domain" description="Sushi" evidence="10">
    <location>
        <begin position="449"/>
        <end position="508"/>
    </location>
</feature>
<feature type="compositionally biased region" description="Polar residues" evidence="8">
    <location>
        <begin position="1338"/>
        <end position="1370"/>
    </location>
</feature>
<keyword evidence="4" id="KW-1015">Disulfide bond</keyword>
<feature type="region of interest" description="Disordered" evidence="8">
    <location>
        <begin position="1295"/>
        <end position="1462"/>
    </location>
</feature>
<dbReference type="InterPro" id="IPR000742">
    <property type="entry name" value="EGF"/>
</dbReference>
<feature type="domain" description="Sushi" evidence="10">
    <location>
        <begin position="389"/>
        <end position="448"/>
    </location>
</feature>
<feature type="domain" description="Sushi" evidence="10">
    <location>
        <begin position="209"/>
        <end position="268"/>
    </location>
</feature>
<dbReference type="SUPFAM" id="SSF57535">
    <property type="entry name" value="Complement control module/SCR domain"/>
    <property type="match status" value="9"/>
</dbReference>
<evidence type="ECO:0000256" key="5">
    <source>
        <dbReference type="ARBA" id="ARBA00023180"/>
    </source>
</evidence>
<dbReference type="Pfam" id="PF17825">
    <property type="entry name" value="DUF5587"/>
    <property type="match status" value="2"/>
</dbReference>
<dbReference type="PROSITE" id="PS00010">
    <property type="entry name" value="ASX_HYDROXYL"/>
    <property type="match status" value="2"/>
</dbReference>
<dbReference type="FunFam" id="2.10.25.10:FF:000005">
    <property type="entry name" value="Fibrillin 2"/>
    <property type="match status" value="1"/>
</dbReference>
<dbReference type="PROSITE" id="PS50923">
    <property type="entry name" value="SUSHI"/>
    <property type="match status" value="8"/>
</dbReference>
<feature type="compositionally biased region" description="Polar residues" evidence="8">
    <location>
        <begin position="1309"/>
        <end position="1330"/>
    </location>
</feature>
<dbReference type="OrthoDB" id="9943809at2759"/>
<dbReference type="EMBL" id="VCAZ01000072">
    <property type="protein sequence ID" value="TSO98514.1"/>
    <property type="molecule type" value="Genomic_DNA"/>
</dbReference>
<evidence type="ECO:0000313" key="12">
    <source>
        <dbReference type="Proteomes" id="UP000319801"/>
    </source>
</evidence>
<evidence type="ECO:0000256" key="7">
    <source>
        <dbReference type="PROSITE-ProRule" id="PRU00302"/>
    </source>
</evidence>
<dbReference type="PROSITE" id="PS01187">
    <property type="entry name" value="EGF_CA"/>
    <property type="match status" value="1"/>
</dbReference>
<dbReference type="GO" id="GO:0000712">
    <property type="term" value="P:resolution of meiotic recombination intermediates"/>
    <property type="evidence" value="ECO:0007669"/>
    <property type="project" value="InterPro"/>
</dbReference>
<dbReference type="GO" id="GO:0000794">
    <property type="term" value="C:condensed nuclear chromosome"/>
    <property type="evidence" value="ECO:0007669"/>
    <property type="project" value="InterPro"/>
</dbReference>
<feature type="region of interest" description="Disordered" evidence="8">
    <location>
        <begin position="1507"/>
        <end position="1527"/>
    </location>
</feature>
<dbReference type="SMART" id="SM00181">
    <property type="entry name" value="EGF"/>
    <property type="match status" value="2"/>
</dbReference>
<accession>A0A556UFW6</accession>
<evidence type="ECO:0000259" key="10">
    <source>
        <dbReference type="PROSITE" id="PS50923"/>
    </source>
</evidence>
<feature type="region of interest" description="Disordered" evidence="8">
    <location>
        <begin position="1201"/>
        <end position="1222"/>
    </location>
</feature>
<keyword evidence="1 6" id="KW-0245">EGF-like domain</keyword>
<name>A0A556UFW6_BAGYA</name>
<dbReference type="Gene3D" id="2.10.70.10">
    <property type="entry name" value="Complement Module, domain 1"/>
    <property type="match status" value="7"/>
</dbReference>
<keyword evidence="3" id="KW-0677">Repeat</keyword>
<dbReference type="InterPro" id="IPR039991">
    <property type="entry name" value="SHOC1"/>
</dbReference>
<keyword evidence="5" id="KW-0325">Glycoprotein</keyword>
<dbReference type="Pfam" id="PF00084">
    <property type="entry name" value="Sushi"/>
    <property type="match status" value="8"/>
</dbReference>
<dbReference type="Proteomes" id="UP000319801">
    <property type="component" value="Unassembled WGS sequence"/>
</dbReference>